<dbReference type="Proteomes" id="UP001234989">
    <property type="component" value="Chromosome 2"/>
</dbReference>
<dbReference type="EMBL" id="CP133613">
    <property type="protein sequence ID" value="WMV17215.1"/>
    <property type="molecule type" value="Genomic_DNA"/>
</dbReference>
<dbReference type="Gene3D" id="3.60.10.10">
    <property type="entry name" value="Endonuclease/exonuclease/phosphatase"/>
    <property type="match status" value="1"/>
</dbReference>
<dbReference type="PANTHER" id="PTHR33116:SF78">
    <property type="entry name" value="OS12G0587133 PROTEIN"/>
    <property type="match status" value="1"/>
</dbReference>
<proteinExistence type="predicted"/>
<protein>
    <submittedName>
        <fullName evidence="1">Uncharacterized protein</fullName>
    </submittedName>
</protein>
<dbReference type="PANTHER" id="PTHR33116">
    <property type="entry name" value="REVERSE TRANSCRIPTASE ZINC-BINDING DOMAIN-CONTAINING PROTEIN-RELATED-RELATED"/>
    <property type="match status" value="1"/>
</dbReference>
<gene>
    <name evidence="1" type="ORF">MTR67_010600</name>
</gene>
<dbReference type="SUPFAM" id="SSF56219">
    <property type="entry name" value="DNase I-like"/>
    <property type="match status" value="1"/>
</dbReference>
<evidence type="ECO:0000313" key="1">
    <source>
        <dbReference type="EMBL" id="WMV17215.1"/>
    </source>
</evidence>
<keyword evidence="2" id="KW-1185">Reference proteome</keyword>
<sequence>MIEFSDFIEDMNLIDLQLQDGSYTWFKGDNQDTASRIDRFLLSEEWDDCFSNIKAVPFAKALKHKLKEWSRSEAGNLVIHRKQTLEQMAEMDLILEYRPLTEEESSKKAALTLEFEGLIKNEEVAWRQKSRALWLKEGDRNTKFFHKVANTHKRRKGRVFANHLSRNAFGAKSKSIEIWDTVIEKCEKKLARWKTQYLSRGGRLTLINLVLDSLPTFMMSLFPIPAGVIKRLDRIRRNFIWHGDKERKGYHMVK</sequence>
<reference evidence="1" key="1">
    <citation type="submission" date="2023-08" db="EMBL/GenBank/DDBJ databases">
        <title>A de novo genome assembly of Solanum verrucosum Schlechtendal, a Mexican diploid species geographically isolated from the other diploid A-genome species in potato relatives.</title>
        <authorList>
            <person name="Hosaka K."/>
        </authorList>
    </citation>
    <scope>NUCLEOTIDE SEQUENCE</scope>
    <source>
        <tissue evidence="1">Young leaves</tissue>
    </source>
</reference>
<accession>A0AAF0TL61</accession>
<dbReference type="AlphaFoldDB" id="A0AAF0TL61"/>
<dbReference type="InterPro" id="IPR036691">
    <property type="entry name" value="Endo/exonu/phosph_ase_sf"/>
</dbReference>
<organism evidence="1 2">
    <name type="scientific">Solanum verrucosum</name>
    <dbReference type="NCBI Taxonomy" id="315347"/>
    <lineage>
        <taxon>Eukaryota</taxon>
        <taxon>Viridiplantae</taxon>
        <taxon>Streptophyta</taxon>
        <taxon>Embryophyta</taxon>
        <taxon>Tracheophyta</taxon>
        <taxon>Spermatophyta</taxon>
        <taxon>Magnoliopsida</taxon>
        <taxon>eudicotyledons</taxon>
        <taxon>Gunneridae</taxon>
        <taxon>Pentapetalae</taxon>
        <taxon>asterids</taxon>
        <taxon>lamiids</taxon>
        <taxon>Solanales</taxon>
        <taxon>Solanaceae</taxon>
        <taxon>Solanoideae</taxon>
        <taxon>Solaneae</taxon>
        <taxon>Solanum</taxon>
    </lineage>
</organism>
<name>A0AAF0TL61_SOLVR</name>
<evidence type="ECO:0000313" key="2">
    <source>
        <dbReference type="Proteomes" id="UP001234989"/>
    </source>
</evidence>